<gene>
    <name evidence="2" type="ORF">ABB37_06373</name>
</gene>
<evidence type="ECO:0000256" key="1">
    <source>
        <dbReference type="SAM" id="MobiDB-lite"/>
    </source>
</evidence>
<dbReference type="AlphaFoldDB" id="A0A0N0DU00"/>
<feature type="region of interest" description="Disordered" evidence="1">
    <location>
        <begin position="23"/>
        <end position="53"/>
    </location>
</feature>
<dbReference type="EMBL" id="LGTL01000014">
    <property type="protein sequence ID" value="KPA78212.1"/>
    <property type="molecule type" value="Genomic_DNA"/>
</dbReference>
<dbReference type="RefSeq" id="XP_015656651.1">
    <property type="nucleotide sequence ID" value="XM_015804673.1"/>
</dbReference>
<feature type="compositionally biased region" description="Acidic residues" evidence="1">
    <location>
        <begin position="24"/>
        <end position="35"/>
    </location>
</feature>
<feature type="region of interest" description="Disordered" evidence="1">
    <location>
        <begin position="541"/>
        <end position="560"/>
    </location>
</feature>
<feature type="region of interest" description="Disordered" evidence="1">
    <location>
        <begin position="497"/>
        <end position="535"/>
    </location>
</feature>
<accession>A0A0N0DU00</accession>
<keyword evidence="3" id="KW-1185">Reference proteome</keyword>
<dbReference type="GeneID" id="26906662"/>
<evidence type="ECO:0000313" key="3">
    <source>
        <dbReference type="Proteomes" id="UP000037923"/>
    </source>
</evidence>
<reference evidence="2 3" key="1">
    <citation type="submission" date="2015-07" db="EMBL/GenBank/DDBJ databases">
        <title>High-quality genome of monoxenous trypanosomatid Leptomonas pyrrhocoris.</title>
        <authorList>
            <person name="Flegontov P."/>
            <person name="Butenko A."/>
            <person name="Firsov S."/>
            <person name="Vlcek C."/>
            <person name="Logacheva M.D."/>
            <person name="Field M."/>
            <person name="Filatov D."/>
            <person name="Flegontova O."/>
            <person name="Gerasimov E."/>
            <person name="Jackson A.P."/>
            <person name="Kelly S."/>
            <person name="Opperdoes F."/>
            <person name="O'Reilly A."/>
            <person name="Votypka J."/>
            <person name="Yurchenko V."/>
            <person name="Lukes J."/>
        </authorList>
    </citation>
    <scope>NUCLEOTIDE SEQUENCE [LARGE SCALE GENOMIC DNA]</scope>
    <source>
        <strain evidence="2">H10</strain>
    </source>
</reference>
<feature type="region of interest" description="Disordered" evidence="1">
    <location>
        <begin position="645"/>
        <end position="680"/>
    </location>
</feature>
<evidence type="ECO:0000313" key="2">
    <source>
        <dbReference type="EMBL" id="KPA78212.1"/>
    </source>
</evidence>
<protein>
    <submittedName>
        <fullName evidence="2">Uncharacterized protein</fullName>
    </submittedName>
</protein>
<comment type="caution">
    <text evidence="2">The sequence shown here is derived from an EMBL/GenBank/DDBJ whole genome shotgun (WGS) entry which is preliminary data.</text>
</comment>
<dbReference type="Proteomes" id="UP000037923">
    <property type="component" value="Unassembled WGS sequence"/>
</dbReference>
<sequence>MMHTAIFIWASLGFFEMRPNESEVTSDADDEDEEGVAAAREGQSVGSSALQEPSDPLDVEGFLFALGDYLRFFCAETATMSRDTLAEHTALMRNGLWRALFNAVFYCVTVLDARRRRSGSLSSKEREVRSGGPEDEYEVVFPSSADDDEPDEEREAAVRLSWRVPGESEEARAARCARDPLPSMSPLWAGGPPSHFRGREATTEEGEDNAWRLRGQNIGPERRTPLLDLYSGRLRAPLPTADWYFTLRCLTQIGYRRDTFYLQTPFSASPLELLLALLWLTQQYKLLAMAEYVELNRRYGFLLQYHVEDSFWRGSAHGSAGAHTNALVSRRGQTRERMLYHLSNASVWPPVSFEENSAVHLRLVQLERCLGRSAPHESTTTSATLQVRRLMAVQRLISLSFNRLHHALQRQAEQTVLLGLHSPLDAQLCRKEHHDLYEEVMAGLTYVQGTEARLQTAAASLAKAGSLVAFLLRYEDTNVSAEEVLLALEEDDATWLDSDSVYGNDEDGEEADDAQRNRWKPQQSTKTPKRTAAERWRRAVRRGALPPPPPPPASSSLPTSAAALAQSLSTFRATQSRASLTETWKRLLRRSHVAPHTIPPENLRFLLDVEAQRIQEARVRENMRSRYSLQAALAAELAVLGYERQQRRQRSSSHSPLRRDAKLVDESVSSRRTADADTDAEARPVRVALPAMELVTNAAVTFAQLQAEEEAYGPVALSTAELQLTEVGEPAAGSTTSAQLELARLQAWETELDAQLDVQAQTEARVAHCKTTLETLFHQFGLRMATPIVPGKTH</sequence>
<dbReference type="VEuPathDB" id="TriTrypDB:LpyrH10_14_0880"/>
<feature type="region of interest" description="Disordered" evidence="1">
    <location>
        <begin position="119"/>
        <end position="156"/>
    </location>
</feature>
<dbReference type="OrthoDB" id="252922at2759"/>
<name>A0A0N0DU00_LEPPY</name>
<feature type="compositionally biased region" description="Basic and acidic residues" evidence="1">
    <location>
        <begin position="657"/>
        <end position="680"/>
    </location>
</feature>
<proteinExistence type="predicted"/>
<dbReference type="OMA" id="FNAVFYC"/>
<organism evidence="2 3">
    <name type="scientific">Leptomonas pyrrhocoris</name>
    <name type="common">Firebug parasite</name>
    <dbReference type="NCBI Taxonomy" id="157538"/>
    <lineage>
        <taxon>Eukaryota</taxon>
        <taxon>Discoba</taxon>
        <taxon>Euglenozoa</taxon>
        <taxon>Kinetoplastea</taxon>
        <taxon>Metakinetoplastina</taxon>
        <taxon>Trypanosomatida</taxon>
        <taxon>Trypanosomatidae</taxon>
        <taxon>Leishmaniinae</taxon>
        <taxon>Leptomonas</taxon>
    </lineage>
</organism>
<feature type="compositionally biased region" description="Acidic residues" evidence="1">
    <location>
        <begin position="145"/>
        <end position="154"/>
    </location>
</feature>